<evidence type="ECO:0000313" key="1">
    <source>
        <dbReference type="EMBL" id="MDS0292868.1"/>
    </source>
</evidence>
<gene>
    <name evidence="1" type="ORF">NDI79_01640</name>
</gene>
<accession>A0ABU2FY52</accession>
<protein>
    <submittedName>
        <fullName evidence="1">Uncharacterized protein</fullName>
    </submittedName>
</protein>
<dbReference type="EMBL" id="JAMQOQ010000001">
    <property type="protein sequence ID" value="MDS0292868.1"/>
    <property type="molecule type" value="Genomic_DNA"/>
</dbReference>
<dbReference type="RefSeq" id="WP_310926707.1">
    <property type="nucleotide sequence ID" value="NZ_JAMQOQ010000001.1"/>
</dbReference>
<evidence type="ECO:0000313" key="2">
    <source>
        <dbReference type="Proteomes" id="UP001254813"/>
    </source>
</evidence>
<reference evidence="1 2" key="1">
    <citation type="submission" date="2022-06" db="EMBL/GenBank/DDBJ databases">
        <title>Halogeometricum sp. a new haloarchaeum isolate from saline soil.</title>
        <authorList>
            <person name="Strakova D."/>
            <person name="Galisteo C."/>
            <person name="Sanchez-Porro C."/>
            <person name="Ventosa A."/>
        </authorList>
    </citation>
    <scope>NUCLEOTIDE SEQUENCE [LARGE SCALE GENOMIC DNA]</scope>
    <source>
        <strain evidence="2">S3BR25-2</strain>
    </source>
</reference>
<sequence length="108" mass="11760">MHGLCHEGNSRVFVVYLDPDDDASEEDLSALDEVVETAPLGRASGKDVYQLTIELADVVSKAFAPERFTATQREPTVVTSSRSLGLDGSSPLSPFSFGHRFFAPRSTR</sequence>
<keyword evidence="2" id="KW-1185">Reference proteome</keyword>
<name>A0ABU2FY52_9EURY</name>
<dbReference type="Proteomes" id="UP001254813">
    <property type="component" value="Unassembled WGS sequence"/>
</dbReference>
<proteinExistence type="predicted"/>
<organism evidence="1 2">
    <name type="scientific">Halogeometricum luteum</name>
    <dbReference type="NCBI Taxonomy" id="2950537"/>
    <lineage>
        <taxon>Archaea</taxon>
        <taxon>Methanobacteriati</taxon>
        <taxon>Methanobacteriota</taxon>
        <taxon>Stenosarchaea group</taxon>
        <taxon>Halobacteria</taxon>
        <taxon>Halobacteriales</taxon>
        <taxon>Haloferacaceae</taxon>
        <taxon>Halogeometricum</taxon>
    </lineage>
</organism>
<comment type="caution">
    <text evidence="1">The sequence shown here is derived from an EMBL/GenBank/DDBJ whole genome shotgun (WGS) entry which is preliminary data.</text>
</comment>